<dbReference type="WBParaSite" id="EN70_1341">
    <property type="protein sequence ID" value="EN70_1341"/>
    <property type="gene ID" value="EN70_1341"/>
</dbReference>
<reference evidence="3" key="2">
    <citation type="submission" date="2016-11" db="UniProtKB">
        <authorList>
            <consortium name="WormBaseParasite"/>
        </authorList>
    </citation>
    <scope>IDENTIFICATION</scope>
</reference>
<feature type="compositionally biased region" description="Basic and acidic residues" evidence="1">
    <location>
        <begin position="4115"/>
        <end position="4124"/>
    </location>
</feature>
<feature type="region of interest" description="Disordered" evidence="1">
    <location>
        <begin position="2251"/>
        <end position="2294"/>
    </location>
</feature>
<feature type="compositionally biased region" description="Polar residues" evidence="1">
    <location>
        <begin position="3240"/>
        <end position="3254"/>
    </location>
</feature>
<feature type="compositionally biased region" description="Polar residues" evidence="1">
    <location>
        <begin position="2664"/>
        <end position="2678"/>
    </location>
</feature>
<feature type="compositionally biased region" description="Basic and acidic residues" evidence="1">
    <location>
        <begin position="2460"/>
        <end position="2469"/>
    </location>
</feature>
<dbReference type="STRING" id="7209.A0A1I7VDH1"/>
<feature type="compositionally biased region" description="Basic and acidic residues" evidence="1">
    <location>
        <begin position="3228"/>
        <end position="3237"/>
    </location>
</feature>
<feature type="region of interest" description="Disordered" evidence="1">
    <location>
        <begin position="479"/>
        <end position="507"/>
    </location>
</feature>
<keyword evidence="2" id="KW-1185">Reference proteome</keyword>
<feature type="compositionally biased region" description="Polar residues" evidence="1">
    <location>
        <begin position="3743"/>
        <end position="3757"/>
    </location>
</feature>
<feature type="compositionally biased region" description="Basic and acidic residues" evidence="1">
    <location>
        <begin position="6289"/>
        <end position="6305"/>
    </location>
</feature>
<dbReference type="Proteomes" id="UP000095285">
    <property type="component" value="Unassembled WGS sequence"/>
</dbReference>
<feature type="region of interest" description="Disordered" evidence="1">
    <location>
        <begin position="994"/>
        <end position="1041"/>
    </location>
</feature>
<feature type="compositionally biased region" description="Basic and acidic residues" evidence="1">
    <location>
        <begin position="1500"/>
        <end position="1509"/>
    </location>
</feature>
<feature type="compositionally biased region" description="Polar residues" evidence="1">
    <location>
        <begin position="2856"/>
        <end position="2870"/>
    </location>
</feature>
<evidence type="ECO:0000313" key="3">
    <source>
        <dbReference type="WBParaSite" id="EN70_1341"/>
    </source>
</evidence>
<feature type="region of interest" description="Disordered" evidence="1">
    <location>
        <begin position="5856"/>
        <end position="5886"/>
    </location>
</feature>
<feature type="compositionally biased region" description="Basic and acidic residues" evidence="1">
    <location>
        <begin position="2268"/>
        <end position="2277"/>
    </location>
</feature>
<feature type="region of interest" description="Disordered" evidence="1">
    <location>
        <begin position="5250"/>
        <end position="5293"/>
    </location>
</feature>
<organism evidence="2 3">
    <name type="scientific">Loa loa</name>
    <name type="common">Eye worm</name>
    <name type="synonym">Filaria loa</name>
    <dbReference type="NCBI Taxonomy" id="7209"/>
    <lineage>
        <taxon>Eukaryota</taxon>
        <taxon>Metazoa</taxon>
        <taxon>Ecdysozoa</taxon>
        <taxon>Nematoda</taxon>
        <taxon>Chromadorea</taxon>
        <taxon>Rhabditida</taxon>
        <taxon>Spirurina</taxon>
        <taxon>Spiruromorpha</taxon>
        <taxon>Filarioidea</taxon>
        <taxon>Onchocercidae</taxon>
        <taxon>Loa</taxon>
    </lineage>
</organism>
<evidence type="ECO:0000256" key="1">
    <source>
        <dbReference type="SAM" id="MobiDB-lite"/>
    </source>
</evidence>
<feature type="compositionally biased region" description="Basic and acidic residues" evidence="1">
    <location>
        <begin position="2652"/>
        <end position="2661"/>
    </location>
</feature>
<feature type="region of interest" description="Disordered" evidence="1">
    <location>
        <begin position="1867"/>
        <end position="1910"/>
    </location>
</feature>
<feature type="compositionally biased region" description="Basic and acidic residues" evidence="1">
    <location>
        <begin position="4499"/>
        <end position="4508"/>
    </location>
</feature>
<feature type="compositionally biased region" description="Polar residues" evidence="1">
    <location>
        <begin position="1512"/>
        <end position="1526"/>
    </location>
</feature>
<feature type="compositionally biased region" description="Basic and acidic residues" evidence="1">
    <location>
        <begin position="2844"/>
        <end position="2853"/>
    </location>
</feature>
<feature type="compositionally biased region" description="Polar residues" evidence="1">
    <location>
        <begin position="2472"/>
        <end position="2486"/>
    </location>
</feature>
<feature type="compositionally biased region" description="Polar residues" evidence="1">
    <location>
        <begin position="3048"/>
        <end position="3062"/>
    </location>
</feature>
<feature type="region of interest" description="Disordered" evidence="1">
    <location>
        <begin position="3019"/>
        <end position="3062"/>
    </location>
</feature>
<protein>
    <submittedName>
        <fullName evidence="3">SHQ1 domain-containing protein</fullName>
    </submittedName>
</protein>
<sequence length="6392" mass="722497">MSSWLTFFRLRKIDEKEGNSAEELGTTPLNPSILQELDEEQQAHIREVFRRAEQSQKEARIVLNTKKLSRLSDARFRGTVDENEEFFTVRNESFVQMDSLPETIEVTEVCDSLLDPSNSCSEYLVDGSEDTKDSFSEHSGNFTQSIKRLSRQLYRWMSSLDDDGGDILKSAQKLVRFSTPLSIETDTDFAKYVSKMSHEICTMAIADSVCKIVLDQYCHWLCTVIFTAVYNELKLKYGTDAEIGRYCSELTIDIFKSVYMNAVELLCGQEQLHATWSRSDQNMQTALLRVSSTTFKKSVSCQCIQSLAHLIDQESTLYRHSEFDDDCGEEFCYVLLEEDKEKLSQELTSVLQNFAEELWIHILALVLADLMLKKQGSTLQEQFPGINLISSVEENIQERKRNSFSSIDDYSNLDENSCSMSSDEFVNEYTLLNNEKQSLYLYTKQQVHGKISPPLTLYEMDLTRDIYLNPSFIGACETRKQSRPVSRSSSDSEFSETEWNTEQQTDSESYYNESFYVGKTTSAAVEQLNNDEETRNTEVIKYIERIIKEVECVVSDEATLKTIPNEKVSGQERNMYNPEFDLTTNLEGWSSSTLNTMIHHATSIFDSKAKLEHYMETNMVCSDLKSSSDSQEMKQNGRKNVLIEKEQNSSHSESLLDLTTKNTSNYNELEEDNMYDVISFPYQIHKVRNEQMPSDSCFSSTDEGRASNVSRLMLEMELRNCREESVWRFNDFKAEKFENCHKFDELHNTEVATTQVAIDKKLIYEDNRDLFNNDLDERYLISRKQQSDSISNLKFDETNSTASDILDEIYSDYDMVKKRERNKEEQSFTVKGREWSESANEEADKKFQIQEMNIIRKFETYGTKSDELATAEITRSEDQKTDDLRQIKVKNEGLALRHSINGTKQEGIKYNDLKVEREEWKVEGDETYQNGGSCLIGEERNSKGSSPGVLEPFTVSNTDDIYQTLRSKKAGVKKLEVLEVSIEDERKDVRNVIRTAEGTKQAKAPIQSSPENRDSIEESELFKSSSEKRSKKDPATLESDEASLLGNSFEKVLDEKLESNIEATEINKSINKRSRLTAEIKAKSETDGLVFELHLDRNLDQKNLGTEIQGTEIGIRPTYHATSASDVALSATSGPYSPQESVDVQMNPIQNILPSDAIDESVMIEKENEENVLNDDMEHLVDAISSKDTTIDRISFDDTISIGVLKTTENLLPVHQTTGYDQSLTQEEMRHVTSVTSIAEKEINVQKAAFSKEFEFELTQDELEHIARVSCMAEEAFGKRQTIQRSEELIEEEGVKSDYEEYDVEEKESEKFSEHSQSKASSATSGPDSPQESVDVQMNPIQNILPSDAIDESVMVEKENEENVLNDDMEHLVDAISSKDTTIDRISFDDTISIGVLKTTENLLPVHQTTGYDQSLTQEEMRHVTSVTSIAEKEINVQKAAFSKEFEFELTQDELKHIARVSCMAEEAFGKRQTIQRSEELIEEEGVKSDYEEYDVEEKESEKFSEHSQSKASSATSGPDSPQESVDVQMNPIQNILPSDAIDESVMVEKENEENVLNDDMEHLVDAISSKDTTIDRISFDDTISIGVLKTTENLLPVHQTTGYDQSLTQEEMRHVTSVTSIAEKEINVQKAAFSKEFEFELTQDELEHIARVSCMAEEAFGKRQTIQRSEELIEEEGVKSDYEEYDVEEKESEKFSEHSQSKASSATSGPDSPQESVDVQMNPIQNILPSDAIDESVMVEKENEENVLNDDMEHLVDAISSKDTTIDRISFDDTISIGVLKTTENLLPVHQTTGYDQSLTQEEMRHVTSVTSIAEKEINVQKAAFSKEFEFELTQDELEHIARVSCMAEEAFGKRQTIQRSEELIEEEGVKSDYEEYDVEEKESEKFSEHSQSKASSATSGPDSPQESVDVQMNPIQNILPSDAIDESVMVEKENEENVLNDDMEHLVDAISSKDTTIDRISFDDTISIGVLKTTENLLPVHQTTGYDQSLTQEEMRHVTSVTSIAEKEINVQKAAFSKEFEFELTQDELEHIARVSCMAEEAFGKRQTIQRSEELIEEEGVKSDYEEYDVEEKESEKFSEHSQSKASSATSGPDSPQESVDVQMNPIQNILPSDAIDESVMVEKENEENVLNDDMEHLVDAISSKDTTIDRISFDDTISIGVLKTTENLLPVHQTTGYDQSLTQEEMRHVTSVTSIAEKEINVQKAAFSKEFEFELTQDELEHIARVSCMAEEAFGKRQTIQRSEELIEEEGVKSDYEEYDVEEKESEKFSEHSQSKASSATSGPDSPQESVDVQMNPIQNILPSDAIDESVMVEKENEENVLNDDMEHLVDAISSKDTTIDRISFDDTISIGVLKTTENLLPVHQTTGYDQSLTQEEMRHVTSVTSIAEKEINVQKAAFSKEFEFELTQDELEHIARVSCMAEEAFGKRQTIQRSEELIEEEGVKSDYEEYDVEEKESEKFSEHSQSKASSATSGPDSPQESVDVQMNPIQNILPSDAIDESVMVEKENEENVLNDDMEHLVDAISSKDTTIDRISFDDTISIGVLKTTENLLPVHQTTGYDQSLTQEEMRHVTSVTSIAEKEINVQKAAFSKEFEFELTQDELEHIARVSCMAEEAFGKRQTIQRSEELIEEEGVKSDYEEYDVEEKESEKFSEHSQSKASSATSGPDSPQESVDVQMNPIQNILPSDAIDESVMVEKENEENVLNDDMEHLVDAISSKDTTIDRISFDDTISIGVLKTTENLLPVHQTTGYDQSLTQEEMRHVTSVTSIAEKEINVQKAAFSKEFEFELTQDELEHIARVSCMAEEAFGKRQTIQRSEELIEEEGVKSDYEEYDVEEKESEKFSEHSQSKASSATSGPDSPQESVDVQMNPIQNILPSDAIDESVMVEKENEENVLNDDMEHLVDAISSKDTTIDRISFDDTISIGVLKTTENLLPVHQTTGYDQSLTQEEMRHVTSVTSIAEKEINVQKAAFSKEFEFELTQDELEHIARVSCMAEEAFGKRQTIQRSEELIEEEGVKSDYEEYDVEEKESEKFSEHSQSKASSATSGPDSPQESVDVQMNPIQNILPSDAIDESVMVEKENEENVLNDDMEHLVDAISSKDTTIDRISFDDTISIGVLKTTENLLPVHQTTGYDQSLTQEEMRHVTSVTSIAEKEINVQKAAFSKEFEFELTQDELEHIARVSCMAEEAFGKRQTIQRSEELIEEEGVKSDYEEYDVEEKESEKFSEHSQSKASSATSGPDSPQESVDVQMNPIQNILPSDAIDESVMVEKENEENVLNDDMEHLVDAISSKDTTIDRISFDDTISIGVLKTTENLLPVHQTTGYDQSLTQEEMRHVTSVTSIAEKEINVQKAAFSKEFEFELTQDELEHIARVSCMAEEAFGKRQTIQRSEELIEEEGVKSDYEEYDVEERNQRNFRNTVNQKQVLQRQTTENLLPVHQTTGYDQSLTQEEMRHVTSVTSIAEKEINVQKAAFSKEFEFELTQDELEHIARVSCMAEEAFGKRQTIQRSEELIEEEGVKSDYEEYDVEEKESEKFSEHSQSKASSATSGPDSPQESVDVQMNPIQNILPSDAIDESVMVEKENEENVLNDDMEHLVDAISSKDTTIDRISFDDTISIGVLKTTENLLPVHQTTGYDQSLTQEEMRHVTSVTSIAEKEINVQKAAFSKEFEFELTQDELEHIARVSCMAEEAFGKRQTIQRSEELIEEEGVKSDYEEYDVEEKESEKFSEHSQSKASSATSGPDSPQESVDVQMNPIQNILPSDAIDESVMVEKENEENVLNDDMEHLVDAISSKDTTIDRISFDDTISIGVLKTTENLLPVHQTTGYDQSLTQEEMRHVTSVTSIAEKEINVQKAAFSKEFEFELTQDELEHIARVSCMAEEAFGKRQTIQRSEELIEEEGVKSDYEEYDVEEKESEKFSEHSQSKASSATSGPDSPQESVDVQMNPIQNILPSDAIDESVMVEKENEENVLNDDMEHLVDAISSKDTTIDRISFDDTISIGVLKTTENLLPVHQTTGYDQSLTQEEMRHVTSVTSIAEKEINVQKAAFSKEFEFELTQDELEHIARVSCMAEEAFGKRQTIQRSEELIEEEGVKSDYEEYDVEEKESEKFSEHSQSKASSATSGPDSPQESVDVQMNPIQNILPSDAIDESVMVEKENEENVLNDDMEHLVDAISSKDTTIDRISFDDTISIGVLKTTENLLPVHQTTGYDQSLTQEEMRHVTSVTSIAEKEINVQKAAFSKEFEFELTQDELEHIARVSCMAEEAFGKRQTIQRSEELIEEEGVKSDYEEYDVEEKESEKFSEHSQSKASSATSGPDSPQESVDVQMNPIQNILPSDAIDESVMVEKENEENVLNDDMEHLVDAISSKDTTIDRISFDDTISIGVLKTTENLLPVHQTTGYDQSLTQEEMRHVTSVTSIAEKEINVQKAAFSKEFEFELTQDELEHIARVSCMAEEAFGKRQTIQRSEELIEEEGVKSDYEEYDVEEKESEKFSEHSQSKASSATSGPDSPQESVDVQMNPIQNILPSDAIDESVMVEKENEENVLNDDMEHLVDAISSKDTTIDRISFDDTISIGVLKTTENLLPVHQTTGYDQSLTQEEMRHVTSVTSIAEKEINVQKAAFSKEFEFELTQDELEHIARVSCMAEEAFGKRQTIQRSEELIEEEGVKSDYEEYDVEEKESEKFSEHSQSKASSATSGPDSPQESVDVQMNPIQNILPSDAIDESVMVEKENEENVLNDDMEHLVDAISSKDTTIDRISFDDTISIGVLKTTENLLPVHQTTGYDQSLTQEEMRHVTSVTSIAEKEINVQKAAFSKEFEFELTQDELEHIARVSCMAEEAFGKRQTIQRSEELIEEEGVKSDYEEYDVEEKESEKFSEHSQSKASSATSGPDSPQESVDVQMNPIQNILPSDAIDESVMVEKENEENVLNDDMEHLVDAISSKDTTIDRISFDDTISIGVLKTTENLLPVHQTTGYDQSLTQEEMRHVTSVTSIAEKEINVQKAAFSKEFEFELTQDELEHIARVSCMAEEAFGKRQTIQRSEELIEEEGVKSDYEEYDVEEKESEKFSEHSQSKASSATSGPDSPQESVDVQMNPIQNILPSDAIDESVMVEKENEENVLNDDMEHLVDAISSKDTTIDRISFDDTISIGVLKTTENLLPVHQTTGYDQSLTQEEMRHVTSVTSIAEKEINVQKAAFSKEFEFELTQDELEHIARVSCMAEEAFGKRQTIQRSEELIEEEGVKSDYEEYDVEEKESEKFSEHSQSKASSATSGPDSPQESVDVQMNPIQNILPSDAIDESVMVEKENEENVLNDDMEHLVDAISSKDTTIDRISFDDTISIGVLKTTENLLPVHQTTGYDQSLTQEEMRHVTSVTSIAEKEINVQKAAFSKEFEFELTQDELEHIARVSCMAEEAFGKRQTIQRSEELIEEEGVKSDYEEYDVEEKESEKFSEHSQSKASSATSGPDSPQESVDVQMNPIQNILPSDAIDESVMVEKENEENVLNDDMEHLVDAISSKDTTIDRISFDDTISIGVLKSTENLLPVHQTTGYDQSLTQEEMRHVTSVTEDILSTERTASVKEMTLFGKMVSNNVEKSASNFGLGLDKALPCIGSFIATEAECSLSVEDVFLASARKTVSAEITVDDFCRSMRTEECTKFSTFGSYYDNSFASHGLAGKDQEVLAMEGLEQTAYVTQMDNKDLCITESSKNEGIKLKRSYEEREHTARSAKRDRKTSAQPEMLYPVQTPSIAFAESAANEGLESDEILPPLVQLQHVDLYSLNDRFELTAEELEHIANSVTNSAMSEAIEIHETNNEYLIIKGDESSMLLHENIIFPFAEMSDMEDSHRRKKSNQIQKSIQDDEANADDGHSMSNPVMESCGLVVQSLHPATEMTYAEVQQFHGYTNSSTFAEKTATIKSVKELEKLRNAGNGYRELVNQEIVKLHITECGSGDFENSGRTGKSLDLSTSGPDATILSISGVPGEVVSGVILTDEFVVNDQLALSGGSSEKSFARSYIPQVMGIGSPAGIDYFGEKQHRENGSRYINALVKQELPNQQSNAGIQKFAFKLTMENLENSKIAHSDESLNRPQKEFAFEGPWEQRAEQSEQHREQSITDKSMIEFLKDDSHAGMRKNEQLFKDDIVNFTRKSYKWNEMVGGERGAVLIKKKSYPRIQPIGKVEFSLEHSNHYLTDGFNVTSTVTYTDQLYKKMTHSLRFSEKMPHHRRANFWKTFNNEEEYSAKTHIAGMKPSFTRASSVFVVYTDQNLLASQSGIPGKIGKSDSAKKTLSRRDKSESNVTSKFENLRDIGINPIEHGDSNFDVTTIVPVLQDKWKGSGEISSLSGSLFSHSMFTKTENDEDKESLKHCSKWLLKNEEPRGLTK</sequence>
<feature type="compositionally biased region" description="Polar residues" evidence="1">
    <location>
        <begin position="5471"/>
        <end position="5485"/>
    </location>
</feature>
<feature type="compositionally biased region" description="Polar residues" evidence="1">
    <location>
        <begin position="4703"/>
        <end position="4717"/>
    </location>
</feature>
<feature type="compositionally biased region" description="Polar residues" evidence="1">
    <location>
        <begin position="4511"/>
        <end position="4525"/>
    </location>
</feature>
<feature type="compositionally biased region" description="Basic and acidic residues" evidence="1">
    <location>
        <begin position="1025"/>
        <end position="1035"/>
    </location>
</feature>
<feature type="compositionally biased region" description="Basic and acidic residues" evidence="1">
    <location>
        <begin position="5459"/>
        <end position="5468"/>
    </location>
</feature>
<feature type="compositionally biased region" description="Basic and acidic residues" evidence="1">
    <location>
        <begin position="5267"/>
        <end position="5276"/>
    </location>
</feature>
<feature type="compositionally biased region" description="Basic and acidic residues" evidence="1">
    <location>
        <begin position="4883"/>
        <end position="4892"/>
    </location>
</feature>
<feature type="compositionally biased region" description="Polar residues" evidence="1">
    <location>
        <begin position="3551"/>
        <end position="3565"/>
    </location>
</feature>
<feature type="region of interest" description="Disordered" evidence="1">
    <location>
        <begin position="6283"/>
        <end position="6305"/>
    </location>
</feature>
<feature type="compositionally biased region" description="Polar residues" evidence="1">
    <location>
        <begin position="5279"/>
        <end position="5293"/>
    </location>
</feature>
<feature type="region of interest" description="Disordered" evidence="1">
    <location>
        <begin position="4290"/>
        <end position="4333"/>
    </location>
</feature>
<feature type="region of interest" description="Disordered" evidence="1">
    <location>
        <begin position="1675"/>
        <end position="1718"/>
    </location>
</feature>
<reference evidence="2" key="1">
    <citation type="submission" date="2012-04" db="EMBL/GenBank/DDBJ databases">
        <title>The Genome Sequence of Loa loa.</title>
        <authorList>
            <consortium name="The Broad Institute Genome Sequencing Platform"/>
            <consortium name="Broad Institute Genome Sequencing Center for Infectious Disease"/>
            <person name="Nutman T.B."/>
            <person name="Fink D.L."/>
            <person name="Russ C."/>
            <person name="Young S."/>
            <person name="Zeng Q."/>
            <person name="Gargeya S."/>
            <person name="Alvarado L."/>
            <person name="Berlin A."/>
            <person name="Chapman S.B."/>
            <person name="Chen Z."/>
            <person name="Freedman E."/>
            <person name="Gellesch M."/>
            <person name="Goldberg J."/>
            <person name="Griggs A."/>
            <person name="Gujja S."/>
            <person name="Heilman E.R."/>
            <person name="Heiman D."/>
            <person name="Howarth C."/>
            <person name="Mehta T."/>
            <person name="Neiman D."/>
            <person name="Pearson M."/>
            <person name="Roberts A."/>
            <person name="Saif S."/>
            <person name="Shea T."/>
            <person name="Shenoy N."/>
            <person name="Sisk P."/>
            <person name="Stolte C."/>
            <person name="Sykes S."/>
            <person name="White J."/>
            <person name="Yandava C."/>
            <person name="Haas B."/>
            <person name="Henn M.R."/>
            <person name="Nusbaum C."/>
            <person name="Birren B."/>
        </authorList>
    </citation>
    <scope>NUCLEOTIDE SEQUENCE [LARGE SCALE GENOMIC DNA]</scope>
</reference>
<feature type="region of interest" description="Disordered" evidence="1">
    <location>
        <begin position="2443"/>
        <end position="2486"/>
    </location>
</feature>
<feature type="compositionally biased region" description="Polar residues" evidence="1">
    <location>
        <begin position="2280"/>
        <end position="2294"/>
    </location>
</feature>
<feature type="compositionally biased region" description="Polar residues" evidence="1">
    <location>
        <begin position="5087"/>
        <end position="5101"/>
    </location>
</feature>
<feature type="compositionally biased region" description="Basic and acidic residues" evidence="1">
    <location>
        <begin position="2076"/>
        <end position="2085"/>
    </location>
</feature>
<feature type="region of interest" description="Disordered" evidence="1">
    <location>
        <begin position="2059"/>
        <end position="2102"/>
    </location>
</feature>
<feature type="compositionally biased region" description="Polar residues" evidence="1">
    <location>
        <begin position="4319"/>
        <end position="4333"/>
    </location>
</feature>
<feature type="compositionally biased region" description="Basic and acidic residues" evidence="1">
    <location>
        <begin position="4307"/>
        <end position="4316"/>
    </location>
</feature>
<feature type="region of interest" description="Disordered" evidence="1">
    <location>
        <begin position="3522"/>
        <end position="3565"/>
    </location>
</feature>
<feature type="compositionally biased region" description="Basic and acidic residues" evidence="1">
    <location>
        <begin position="3923"/>
        <end position="3932"/>
    </location>
</feature>
<proteinExistence type="predicted"/>
<feature type="compositionally biased region" description="Basic and acidic residues" evidence="1">
    <location>
        <begin position="1884"/>
        <end position="1893"/>
    </location>
</feature>
<feature type="region of interest" description="Disordered" evidence="1">
    <location>
        <begin position="1291"/>
        <end position="1334"/>
    </location>
</feature>
<feature type="region of interest" description="Disordered" evidence="1">
    <location>
        <begin position="2635"/>
        <end position="2678"/>
    </location>
</feature>
<feature type="region of interest" description="Disordered" evidence="1">
    <location>
        <begin position="4482"/>
        <end position="4525"/>
    </location>
</feature>
<feature type="region of interest" description="Disordered" evidence="1">
    <location>
        <begin position="3714"/>
        <end position="3757"/>
    </location>
</feature>
<feature type="compositionally biased region" description="Polar residues" evidence="1">
    <location>
        <begin position="3935"/>
        <end position="3949"/>
    </location>
</feature>
<feature type="compositionally biased region" description="Polar residues" evidence="1">
    <location>
        <begin position="1896"/>
        <end position="1910"/>
    </location>
</feature>
<feature type="region of interest" description="Disordered" evidence="1">
    <location>
        <begin position="4866"/>
        <end position="4909"/>
    </location>
</feature>
<feature type="compositionally biased region" description="Basic and acidic residues" evidence="1">
    <location>
        <begin position="3036"/>
        <end position="3045"/>
    </location>
</feature>
<feature type="compositionally biased region" description="Basic and acidic residues" evidence="1">
    <location>
        <begin position="4691"/>
        <end position="4700"/>
    </location>
</feature>
<feature type="region of interest" description="Disordered" evidence="1">
    <location>
        <begin position="5058"/>
        <end position="5101"/>
    </location>
</feature>
<feature type="region of interest" description="Disordered" evidence="1">
    <location>
        <begin position="4674"/>
        <end position="4717"/>
    </location>
</feature>
<feature type="compositionally biased region" description="Basic and acidic residues" evidence="1">
    <location>
        <begin position="3731"/>
        <end position="3740"/>
    </location>
</feature>
<accession>A0A1I7VDH1</accession>
<feature type="region of interest" description="Disordered" evidence="1">
    <location>
        <begin position="3211"/>
        <end position="3254"/>
    </location>
</feature>
<feature type="compositionally biased region" description="Polar residues" evidence="1">
    <location>
        <begin position="1704"/>
        <end position="1718"/>
    </location>
</feature>
<feature type="region of interest" description="Disordered" evidence="1">
    <location>
        <begin position="3906"/>
        <end position="3949"/>
    </location>
</feature>
<feature type="compositionally biased region" description="Low complexity" evidence="1">
    <location>
        <begin position="483"/>
        <end position="492"/>
    </location>
</feature>
<feature type="region of interest" description="Disordered" evidence="1">
    <location>
        <begin position="1484"/>
        <end position="1526"/>
    </location>
</feature>
<name>A0A1I7VDH1_LOALO</name>
<feature type="region of interest" description="Disordered" evidence="1">
    <location>
        <begin position="2827"/>
        <end position="2870"/>
    </location>
</feature>
<feature type="compositionally biased region" description="Polar residues" evidence="1">
    <location>
        <begin position="1320"/>
        <end position="1334"/>
    </location>
</feature>
<feature type="compositionally biased region" description="Basic and acidic residues" evidence="1">
    <location>
        <begin position="1692"/>
        <end position="1701"/>
    </location>
</feature>
<feature type="region of interest" description="Disordered" evidence="1">
    <location>
        <begin position="4098"/>
        <end position="4141"/>
    </location>
</feature>
<feature type="compositionally biased region" description="Basic and acidic residues" evidence="1">
    <location>
        <begin position="5075"/>
        <end position="5084"/>
    </location>
</feature>
<feature type="compositionally biased region" description="Basic and acidic residues" evidence="1">
    <location>
        <begin position="3539"/>
        <end position="3548"/>
    </location>
</feature>
<feature type="compositionally biased region" description="Polar residues" evidence="1">
    <location>
        <begin position="4127"/>
        <end position="4141"/>
    </location>
</feature>
<feature type="compositionally biased region" description="Polar residues" evidence="1">
    <location>
        <begin position="4895"/>
        <end position="4909"/>
    </location>
</feature>
<feature type="compositionally biased region" description="Polar residues" evidence="1">
    <location>
        <begin position="2088"/>
        <end position="2102"/>
    </location>
</feature>
<evidence type="ECO:0000313" key="2">
    <source>
        <dbReference type="Proteomes" id="UP000095285"/>
    </source>
</evidence>
<feature type="region of interest" description="Disordered" evidence="1">
    <location>
        <begin position="5442"/>
        <end position="5485"/>
    </location>
</feature>
<feature type="compositionally biased region" description="Basic and acidic residues" evidence="1">
    <location>
        <begin position="1308"/>
        <end position="1317"/>
    </location>
</feature>